<dbReference type="InterPro" id="IPR004001">
    <property type="entry name" value="Actin_CS"/>
</dbReference>
<dbReference type="InParanoid" id="D2V0P1"/>
<keyword evidence="9" id="KW-1185">Reference proteome</keyword>
<dbReference type="EMBL" id="GG738847">
    <property type="protein sequence ID" value="EFC49757.1"/>
    <property type="molecule type" value="Genomic_DNA"/>
</dbReference>
<evidence type="ECO:0000313" key="9">
    <source>
        <dbReference type="Proteomes" id="UP000006671"/>
    </source>
</evidence>
<dbReference type="Gene3D" id="3.90.640.10">
    <property type="entry name" value="Actin, Chain A, domain 4"/>
    <property type="match status" value="1"/>
</dbReference>
<comment type="catalytic activity">
    <reaction evidence="6">
        <text>ATP + H2O = ADP + phosphate + H(+)</text>
        <dbReference type="Rhea" id="RHEA:13065"/>
        <dbReference type="ChEBI" id="CHEBI:15377"/>
        <dbReference type="ChEBI" id="CHEBI:15378"/>
        <dbReference type="ChEBI" id="CHEBI:30616"/>
        <dbReference type="ChEBI" id="CHEBI:43474"/>
        <dbReference type="ChEBI" id="CHEBI:456216"/>
    </reaction>
</comment>
<protein>
    <recommendedName>
        <fullName evidence="10">Actin</fullName>
    </recommendedName>
</protein>
<dbReference type="PROSITE" id="PS00432">
    <property type="entry name" value="ACTINS_2"/>
    <property type="match status" value="1"/>
</dbReference>
<dbReference type="FunFam" id="3.30.420.40:FF:000058">
    <property type="entry name" value="Putative actin-related protein 5"/>
    <property type="match status" value="1"/>
</dbReference>
<dbReference type="STRING" id="5762.D2V0P1"/>
<proteinExistence type="inferred from homology"/>
<dbReference type="Pfam" id="PF00022">
    <property type="entry name" value="Actin"/>
    <property type="match status" value="1"/>
</dbReference>
<dbReference type="InterPro" id="IPR043129">
    <property type="entry name" value="ATPase_NBD"/>
</dbReference>
<evidence type="ECO:0000256" key="2">
    <source>
        <dbReference type="ARBA" id="ARBA00022490"/>
    </source>
</evidence>
<evidence type="ECO:0000256" key="7">
    <source>
        <dbReference type="RuleBase" id="RU000487"/>
    </source>
</evidence>
<comment type="similarity">
    <text evidence="7">Belongs to the actin family.</text>
</comment>
<dbReference type="GO" id="GO:0005856">
    <property type="term" value="C:cytoskeleton"/>
    <property type="evidence" value="ECO:0007669"/>
    <property type="project" value="UniProtKB-SubCell"/>
</dbReference>
<dbReference type="PRINTS" id="PR00190">
    <property type="entry name" value="ACTIN"/>
</dbReference>
<dbReference type="VEuPathDB" id="AmoebaDB:NAEGRDRAFT_30071"/>
<dbReference type="Gene3D" id="3.30.420.40">
    <property type="match status" value="2"/>
</dbReference>
<comment type="subcellular location">
    <subcellularLocation>
        <location evidence="1">Cytoplasm</location>
        <location evidence="1">Cytoskeleton</location>
    </subcellularLocation>
</comment>
<evidence type="ECO:0000313" key="8">
    <source>
        <dbReference type="EMBL" id="EFC49757.1"/>
    </source>
</evidence>
<evidence type="ECO:0000256" key="5">
    <source>
        <dbReference type="ARBA" id="ARBA00023212"/>
    </source>
</evidence>
<dbReference type="FunFam" id="3.90.640.10:FF:000007">
    <property type="entry name" value="Actin like 7B"/>
    <property type="match status" value="1"/>
</dbReference>
<dbReference type="RefSeq" id="XP_002682501.1">
    <property type="nucleotide sequence ID" value="XM_002682455.1"/>
</dbReference>
<keyword evidence="4" id="KW-0067">ATP-binding</keyword>
<dbReference type="PANTHER" id="PTHR11937">
    <property type="entry name" value="ACTIN"/>
    <property type="match status" value="1"/>
</dbReference>
<dbReference type="FunFam" id="3.30.420.40:FF:000148">
    <property type="entry name" value="Actin, alpha skeletal muscle"/>
    <property type="match status" value="1"/>
</dbReference>
<keyword evidence="5" id="KW-0206">Cytoskeleton</keyword>
<dbReference type="GeneID" id="8862826"/>
<name>D2V0P1_NAEGR</name>
<organism evidence="9">
    <name type="scientific">Naegleria gruberi</name>
    <name type="common">Amoeba</name>
    <dbReference type="NCBI Taxonomy" id="5762"/>
    <lineage>
        <taxon>Eukaryota</taxon>
        <taxon>Discoba</taxon>
        <taxon>Heterolobosea</taxon>
        <taxon>Tetramitia</taxon>
        <taxon>Eutetramitia</taxon>
        <taxon>Vahlkampfiidae</taxon>
        <taxon>Naegleria</taxon>
    </lineage>
</organism>
<dbReference type="AlphaFoldDB" id="D2V0P1"/>
<evidence type="ECO:0000256" key="1">
    <source>
        <dbReference type="ARBA" id="ARBA00004245"/>
    </source>
</evidence>
<dbReference type="GO" id="GO:0005524">
    <property type="term" value="F:ATP binding"/>
    <property type="evidence" value="ECO:0007669"/>
    <property type="project" value="UniProtKB-KW"/>
</dbReference>
<evidence type="ECO:0000256" key="4">
    <source>
        <dbReference type="ARBA" id="ARBA00022840"/>
    </source>
</evidence>
<evidence type="ECO:0008006" key="10">
    <source>
        <dbReference type="Google" id="ProtNLM"/>
    </source>
</evidence>
<gene>
    <name evidence="8" type="ORF">NAEGRDRAFT_30071</name>
</gene>
<evidence type="ECO:0000256" key="3">
    <source>
        <dbReference type="ARBA" id="ARBA00022741"/>
    </source>
</evidence>
<reference evidence="8 9" key="1">
    <citation type="journal article" date="2010" name="Cell">
        <title>The genome of Naegleria gruberi illuminates early eukaryotic versatility.</title>
        <authorList>
            <person name="Fritz-Laylin L.K."/>
            <person name="Prochnik S.E."/>
            <person name="Ginger M.L."/>
            <person name="Dacks J.B."/>
            <person name="Carpenter M.L."/>
            <person name="Field M.C."/>
            <person name="Kuo A."/>
            <person name="Paredez A."/>
            <person name="Chapman J."/>
            <person name="Pham J."/>
            <person name="Shu S."/>
            <person name="Neupane R."/>
            <person name="Cipriano M."/>
            <person name="Mancuso J."/>
            <person name="Tu H."/>
            <person name="Salamov A."/>
            <person name="Lindquist E."/>
            <person name="Shapiro H."/>
            <person name="Lucas S."/>
            <person name="Grigoriev I.V."/>
            <person name="Cande W.Z."/>
            <person name="Fulton C."/>
            <person name="Rokhsar D.S."/>
            <person name="Dawson S.C."/>
        </authorList>
    </citation>
    <scope>NUCLEOTIDE SEQUENCE [LARGE SCALE GENOMIC DNA]</scope>
    <source>
        <strain evidence="8 9">NEG-M</strain>
    </source>
</reference>
<keyword evidence="2" id="KW-0963">Cytoplasm</keyword>
<accession>D2V0P1</accession>
<sequence>MSHHNDEEPQPVIIDIGSGVSKAGFGGDDAPRCVLPSIIGKPKQNSKLSSLLGQRSVFVGDEAQSKRGLLDLSNPIERGLVSNWEDMEKLWHFIFYNELSIAPEHHPIMLTESPLNPKANREKMTRIMFETFGVPAMYVANHSVLALYASGRTTGLVVDSGDGMTLTVPVYEGYPNTALSYMDLAGSDLTQYLMTLLKDLEYSPFTKKEIVRDIKEKLCHVAYDYENEKVVEQNYELPDGNVINIGKELFTCPEALFQTNLIGKDSLGIHEKAVHSVVKCDVEMRRNLYGSIVLSGGNTMLKGLERRLKKEIVELAPSTFHVNIITPPERKYSVWIGGSILSTLGMFQQHWITKEEYEETGPRIVQGRYF</sequence>
<dbReference type="InterPro" id="IPR004000">
    <property type="entry name" value="Actin"/>
</dbReference>
<dbReference type="eggNOG" id="KOG0676">
    <property type="taxonomic scope" value="Eukaryota"/>
</dbReference>
<dbReference type="PROSITE" id="PS00406">
    <property type="entry name" value="ACTINS_1"/>
    <property type="match status" value="1"/>
</dbReference>
<dbReference type="KEGG" id="ngr:NAEGRDRAFT_30071"/>
<dbReference type="SUPFAM" id="SSF53067">
    <property type="entry name" value="Actin-like ATPase domain"/>
    <property type="match status" value="2"/>
</dbReference>
<keyword evidence="3" id="KW-0547">Nucleotide-binding</keyword>
<dbReference type="SMART" id="SM00268">
    <property type="entry name" value="ACTIN"/>
    <property type="match status" value="1"/>
</dbReference>
<dbReference type="Proteomes" id="UP000006671">
    <property type="component" value="Unassembled WGS sequence"/>
</dbReference>
<evidence type="ECO:0000256" key="6">
    <source>
        <dbReference type="ARBA" id="ARBA00049360"/>
    </source>
</evidence>